<protein>
    <submittedName>
        <fullName evidence="1">Uncharacterized protein</fullName>
    </submittedName>
</protein>
<name>A0ACC3DEE6_9PEZI</name>
<comment type="caution">
    <text evidence="1">The sequence shown here is derived from an EMBL/GenBank/DDBJ whole genome shotgun (WGS) entry which is preliminary data.</text>
</comment>
<dbReference type="Proteomes" id="UP001186974">
    <property type="component" value="Unassembled WGS sequence"/>
</dbReference>
<organism evidence="1 2">
    <name type="scientific">Coniosporium uncinatum</name>
    <dbReference type="NCBI Taxonomy" id="93489"/>
    <lineage>
        <taxon>Eukaryota</taxon>
        <taxon>Fungi</taxon>
        <taxon>Dikarya</taxon>
        <taxon>Ascomycota</taxon>
        <taxon>Pezizomycotina</taxon>
        <taxon>Dothideomycetes</taxon>
        <taxon>Dothideomycetes incertae sedis</taxon>
        <taxon>Coniosporium</taxon>
    </lineage>
</organism>
<accession>A0ACC3DEE6</accession>
<sequence length="164" mass="17944">MKLFTALTLLTTTVLTSTLEPHLHLQQQPLDSGISNSNDALHLDVDLDLDLDLAAKTHPIITSPHIPSSPVQDIPPIGFGTWLLKNEDDMQNTTDSVAYALQSGYRHIDCAAAYRNQKWVGKGIAAGLHTAGLARKDIWVTSKLWNDHHGSADPSLVEAEFNET</sequence>
<keyword evidence="2" id="KW-1185">Reference proteome</keyword>
<gene>
    <name evidence="1" type="ORF">LTS18_002033</name>
</gene>
<reference evidence="1" key="1">
    <citation type="submission" date="2024-09" db="EMBL/GenBank/DDBJ databases">
        <title>Black Yeasts Isolated from many extreme environments.</title>
        <authorList>
            <person name="Coleine C."/>
            <person name="Stajich J.E."/>
            <person name="Selbmann L."/>
        </authorList>
    </citation>
    <scope>NUCLEOTIDE SEQUENCE</scope>
    <source>
        <strain evidence="1">CCFEE 5737</strain>
    </source>
</reference>
<evidence type="ECO:0000313" key="2">
    <source>
        <dbReference type="Proteomes" id="UP001186974"/>
    </source>
</evidence>
<proteinExistence type="predicted"/>
<dbReference type="EMBL" id="JAWDJW010006017">
    <property type="protein sequence ID" value="KAK3066096.1"/>
    <property type="molecule type" value="Genomic_DNA"/>
</dbReference>
<feature type="non-terminal residue" evidence="1">
    <location>
        <position position="164"/>
    </location>
</feature>
<evidence type="ECO:0000313" key="1">
    <source>
        <dbReference type="EMBL" id="KAK3066096.1"/>
    </source>
</evidence>